<name>A0A6A4JJP2_APOLU</name>
<evidence type="ECO:0000313" key="3">
    <source>
        <dbReference type="Proteomes" id="UP000466442"/>
    </source>
</evidence>
<dbReference type="GO" id="GO:0005643">
    <property type="term" value="C:nuclear pore"/>
    <property type="evidence" value="ECO:0007669"/>
    <property type="project" value="TreeGrafter"/>
</dbReference>
<keyword evidence="3" id="KW-1185">Reference proteome</keyword>
<dbReference type="SMART" id="SM00320">
    <property type="entry name" value="WD40"/>
    <property type="match status" value="4"/>
</dbReference>
<feature type="domain" description="Aladin seven-bladed propeller" evidence="1">
    <location>
        <begin position="141"/>
        <end position="459"/>
    </location>
</feature>
<dbReference type="InterPro" id="IPR045139">
    <property type="entry name" value="Aladin"/>
</dbReference>
<evidence type="ECO:0000313" key="2">
    <source>
        <dbReference type="EMBL" id="KAF6204974.1"/>
    </source>
</evidence>
<proteinExistence type="predicted"/>
<dbReference type="InterPro" id="IPR015943">
    <property type="entry name" value="WD40/YVTN_repeat-like_dom_sf"/>
</dbReference>
<reference evidence="2" key="1">
    <citation type="journal article" date="2021" name="Mol. Ecol. Resour.">
        <title>Apolygus lucorum genome provides insights into omnivorousness and mesophyll feeding.</title>
        <authorList>
            <person name="Liu Y."/>
            <person name="Liu H."/>
            <person name="Wang H."/>
            <person name="Huang T."/>
            <person name="Liu B."/>
            <person name="Yang B."/>
            <person name="Yin L."/>
            <person name="Li B."/>
            <person name="Zhang Y."/>
            <person name="Zhang S."/>
            <person name="Jiang F."/>
            <person name="Zhang X."/>
            <person name="Ren Y."/>
            <person name="Wang B."/>
            <person name="Wang S."/>
            <person name="Lu Y."/>
            <person name="Wu K."/>
            <person name="Fan W."/>
            <person name="Wang G."/>
        </authorList>
    </citation>
    <scope>NUCLEOTIDE SEQUENCE</scope>
    <source>
        <strain evidence="2">12Hb</strain>
    </source>
</reference>
<dbReference type="InterPro" id="IPR036322">
    <property type="entry name" value="WD40_repeat_dom_sf"/>
</dbReference>
<gene>
    <name evidence="2" type="ORF">GE061_019141</name>
</gene>
<dbReference type="GO" id="GO:0006913">
    <property type="term" value="P:nucleocytoplasmic transport"/>
    <property type="evidence" value="ECO:0007669"/>
    <property type="project" value="TreeGrafter"/>
</dbReference>
<sequence>MCSLGRFPDIPITNDISICQVDGKIQYASADFPNLQLYTDSVSDHPKIAVPKDALNQPRVSTSTGTVFLPGDHSLLERIEDAWFESGIGRVLDILDDESTVFKYPARYLRMFMKSVQQIIKYTIVPSYEEYKSHVHTEREKFPVVSVAWHPHFTMIAVATRDDTITIYSHNSNFNPILKSKAQRRITCIEWRPLSLGELAVACSAGVYLWDIDTENIITRPAISTSARLLPGSYVTSISWSPDGNYLATSNGYSNCLTIWSPDEMRRVGLRNIGGISQVSWSPDLTKIMVCSGSDIMRVWKTTDWTAEPWKTSGGAAVHPVWSKDGAVLLFATRNDPCLCCINFSSQLFSSETTQTNVVQSVADLARVEIGDDLIVGGEVTGMAWDPLSQYLAVIFKNSPLVAVFYTKTAPVLAVKPGFFVKGSADEVPTTVTFQFNFGEGANLTICWSSGRVQYFPIVSSASRSRHNVIRKGF</sequence>
<dbReference type="Gene3D" id="2.130.10.10">
    <property type="entry name" value="YVTN repeat-like/Quinoprotein amine dehydrogenase"/>
    <property type="match status" value="1"/>
</dbReference>
<dbReference type="InterPro" id="IPR001680">
    <property type="entry name" value="WD40_rpt"/>
</dbReference>
<dbReference type="EMBL" id="WIXP02000009">
    <property type="protein sequence ID" value="KAF6204974.1"/>
    <property type="molecule type" value="Genomic_DNA"/>
</dbReference>
<accession>A0A6A4JJP2</accession>
<comment type="caution">
    <text evidence="2">The sequence shown here is derived from an EMBL/GenBank/DDBJ whole genome shotgun (WGS) entry which is preliminary data.</text>
</comment>
<dbReference type="InterPro" id="IPR057403">
    <property type="entry name" value="Beta-prop_Aladin"/>
</dbReference>
<organism evidence="2 3">
    <name type="scientific">Apolygus lucorum</name>
    <name type="common">Small green plant bug</name>
    <name type="synonym">Lygocoris lucorum</name>
    <dbReference type="NCBI Taxonomy" id="248454"/>
    <lineage>
        <taxon>Eukaryota</taxon>
        <taxon>Metazoa</taxon>
        <taxon>Ecdysozoa</taxon>
        <taxon>Arthropoda</taxon>
        <taxon>Hexapoda</taxon>
        <taxon>Insecta</taxon>
        <taxon>Pterygota</taxon>
        <taxon>Neoptera</taxon>
        <taxon>Paraneoptera</taxon>
        <taxon>Hemiptera</taxon>
        <taxon>Heteroptera</taxon>
        <taxon>Panheteroptera</taxon>
        <taxon>Cimicomorpha</taxon>
        <taxon>Miridae</taxon>
        <taxon>Mirini</taxon>
        <taxon>Apolygus</taxon>
    </lineage>
</organism>
<dbReference type="Pfam" id="PF25460">
    <property type="entry name" value="Beta-prop_Aladin"/>
    <property type="match status" value="1"/>
</dbReference>
<evidence type="ECO:0000259" key="1">
    <source>
        <dbReference type="Pfam" id="PF25460"/>
    </source>
</evidence>
<dbReference type="SUPFAM" id="SSF50978">
    <property type="entry name" value="WD40 repeat-like"/>
    <property type="match status" value="1"/>
</dbReference>
<dbReference type="AlphaFoldDB" id="A0A6A4JJP2"/>
<protein>
    <recommendedName>
        <fullName evidence="1">Aladin seven-bladed propeller domain-containing protein</fullName>
    </recommendedName>
</protein>
<dbReference type="OrthoDB" id="411991at2759"/>
<dbReference type="Proteomes" id="UP000466442">
    <property type="component" value="Linkage Group LG9"/>
</dbReference>
<dbReference type="PANTHER" id="PTHR14494:SF0">
    <property type="entry name" value="ALADIN"/>
    <property type="match status" value="1"/>
</dbReference>
<dbReference type="PANTHER" id="PTHR14494">
    <property type="entry name" value="ALADIN/ADRACALIN/AAAS"/>
    <property type="match status" value="1"/>
</dbReference>